<keyword evidence="4 5" id="KW-0472">Membrane</keyword>
<evidence type="ECO:0000256" key="5">
    <source>
        <dbReference type="SAM" id="Phobius"/>
    </source>
</evidence>
<feature type="transmembrane region" description="Helical" evidence="5">
    <location>
        <begin position="59"/>
        <end position="79"/>
    </location>
</feature>
<name>A0AA35SU07_GEOBA</name>
<comment type="caution">
    <text evidence="6">The sequence shown here is derived from an EMBL/GenBank/DDBJ whole genome shotgun (WGS) entry which is preliminary data.</text>
</comment>
<organism evidence="6 7">
    <name type="scientific">Geodia barretti</name>
    <name type="common">Barrett's horny sponge</name>
    <dbReference type="NCBI Taxonomy" id="519541"/>
    <lineage>
        <taxon>Eukaryota</taxon>
        <taxon>Metazoa</taxon>
        <taxon>Porifera</taxon>
        <taxon>Demospongiae</taxon>
        <taxon>Heteroscleromorpha</taxon>
        <taxon>Tetractinellida</taxon>
        <taxon>Astrophorina</taxon>
        <taxon>Geodiidae</taxon>
        <taxon>Geodia</taxon>
    </lineage>
</organism>
<keyword evidence="3 5" id="KW-1133">Transmembrane helix</keyword>
<evidence type="ECO:0000256" key="4">
    <source>
        <dbReference type="ARBA" id="ARBA00023136"/>
    </source>
</evidence>
<keyword evidence="2 5" id="KW-0812">Transmembrane</keyword>
<feature type="transmembrane region" description="Helical" evidence="5">
    <location>
        <begin position="247"/>
        <end position="267"/>
    </location>
</feature>
<comment type="subcellular location">
    <subcellularLocation>
        <location evidence="1">Membrane</location>
        <topology evidence="1">Multi-pass membrane protein</topology>
    </subcellularLocation>
</comment>
<dbReference type="PANTHER" id="PTHR23112">
    <property type="entry name" value="G PROTEIN-COUPLED RECEPTOR 157-RELATED"/>
    <property type="match status" value="1"/>
</dbReference>
<dbReference type="EMBL" id="CASHTH010002792">
    <property type="protein sequence ID" value="CAI8035312.1"/>
    <property type="molecule type" value="Genomic_DNA"/>
</dbReference>
<dbReference type="Proteomes" id="UP001174909">
    <property type="component" value="Unassembled WGS sequence"/>
</dbReference>
<keyword evidence="7" id="KW-1185">Reference proteome</keyword>
<sequence length="335" mass="38361">MEEKNWTACRHLTSEQLDTIFYTRVAACFVTFVACLVSLVIICYFVCWRRTWNTFVHRLKLQLTAVALVVSVLYLIQVLPMKLDSSPGDRHIDASKEWSEGCKVVIFLLQYGDWVLMLMILWLVIYLCRLAWKSGQTHTDQSVTYHQKFFEILGMVSAFVIPLLIVWMPFIGGFYGVDDHKWCEFIVRVNCTTRTRSDLEGIGYVIGTWYIPAILVTLASTIGIITALVLVWKHYRRQGLTHQMTQAVLKAIAPITYLILFNLINVIDGTNLIYHSTSDKESLNGSTDYQLWLVHAVTGPGRAMTIPFGFVLSLVVVECCSQVNQKRRDAYNRLN</sequence>
<reference evidence="6" key="1">
    <citation type="submission" date="2023-03" db="EMBL/GenBank/DDBJ databases">
        <authorList>
            <person name="Steffen K."/>
            <person name="Cardenas P."/>
        </authorList>
    </citation>
    <scope>NUCLEOTIDE SEQUENCE</scope>
</reference>
<evidence type="ECO:0000256" key="1">
    <source>
        <dbReference type="ARBA" id="ARBA00004141"/>
    </source>
</evidence>
<evidence type="ECO:0000313" key="7">
    <source>
        <dbReference type="Proteomes" id="UP001174909"/>
    </source>
</evidence>
<feature type="transmembrane region" description="Helical" evidence="5">
    <location>
        <begin position="114"/>
        <end position="132"/>
    </location>
</feature>
<feature type="transmembrane region" description="Helical" evidence="5">
    <location>
        <begin position="152"/>
        <end position="175"/>
    </location>
</feature>
<feature type="transmembrane region" description="Helical" evidence="5">
    <location>
        <begin position="303"/>
        <end position="323"/>
    </location>
</feature>
<proteinExistence type="predicted"/>
<evidence type="ECO:0000256" key="3">
    <source>
        <dbReference type="ARBA" id="ARBA00022989"/>
    </source>
</evidence>
<protein>
    <submittedName>
        <fullName evidence="6">Uncharacterized protein</fullName>
    </submittedName>
</protein>
<evidence type="ECO:0000313" key="6">
    <source>
        <dbReference type="EMBL" id="CAI8035312.1"/>
    </source>
</evidence>
<dbReference type="GO" id="GO:0007189">
    <property type="term" value="P:adenylate cyclase-activating G protein-coupled receptor signaling pathway"/>
    <property type="evidence" value="ECO:0007669"/>
    <property type="project" value="TreeGrafter"/>
</dbReference>
<evidence type="ECO:0000256" key="2">
    <source>
        <dbReference type="ARBA" id="ARBA00022692"/>
    </source>
</evidence>
<feature type="transmembrane region" description="Helical" evidence="5">
    <location>
        <begin position="20"/>
        <end position="47"/>
    </location>
</feature>
<feature type="transmembrane region" description="Helical" evidence="5">
    <location>
        <begin position="209"/>
        <end position="235"/>
    </location>
</feature>
<dbReference type="GO" id="GO:0005886">
    <property type="term" value="C:plasma membrane"/>
    <property type="evidence" value="ECO:0007669"/>
    <property type="project" value="TreeGrafter"/>
</dbReference>
<dbReference type="GO" id="GO:0004930">
    <property type="term" value="F:G protein-coupled receptor activity"/>
    <property type="evidence" value="ECO:0007669"/>
    <property type="project" value="TreeGrafter"/>
</dbReference>
<dbReference type="PROSITE" id="PS51257">
    <property type="entry name" value="PROKAR_LIPOPROTEIN"/>
    <property type="match status" value="1"/>
</dbReference>
<dbReference type="PANTHER" id="PTHR23112:SF0">
    <property type="entry name" value="TRANSMEMBRANE PROTEIN 116"/>
    <property type="match status" value="1"/>
</dbReference>
<gene>
    <name evidence="6" type="ORF">GBAR_LOCUS19834</name>
</gene>
<accession>A0AA35SU07</accession>
<dbReference type="AlphaFoldDB" id="A0AA35SU07"/>